<protein>
    <submittedName>
        <fullName evidence="2">STAS domain-containing protein</fullName>
    </submittedName>
</protein>
<organism evidence="2 3">
    <name type="scientific">Oryzomonas rubra</name>
    <dbReference type="NCBI Taxonomy" id="2509454"/>
    <lineage>
        <taxon>Bacteria</taxon>
        <taxon>Pseudomonadati</taxon>
        <taxon>Thermodesulfobacteriota</taxon>
        <taxon>Desulfuromonadia</taxon>
        <taxon>Geobacterales</taxon>
        <taxon>Geobacteraceae</taxon>
        <taxon>Oryzomonas</taxon>
    </lineage>
</organism>
<dbReference type="AlphaFoldDB" id="A0A5A9X9D9"/>
<evidence type="ECO:0000259" key="1">
    <source>
        <dbReference type="PROSITE" id="PS50801"/>
    </source>
</evidence>
<accession>A0A5A9X9D9</accession>
<dbReference type="PROSITE" id="PS50801">
    <property type="entry name" value="STAS"/>
    <property type="match status" value="1"/>
</dbReference>
<reference evidence="2 3" key="1">
    <citation type="submission" date="2019-04" db="EMBL/GenBank/DDBJ databases">
        <title>Geobacter ruber sp. nov., ferric-reducing bacteria isolated from paddy soil.</title>
        <authorList>
            <person name="Xu Z."/>
            <person name="Masuda Y."/>
            <person name="Itoh H."/>
            <person name="Senoo K."/>
        </authorList>
    </citation>
    <scope>NUCLEOTIDE SEQUENCE [LARGE SCALE GENOMIC DNA]</scope>
    <source>
        <strain evidence="2 3">Red88</strain>
    </source>
</reference>
<dbReference type="SUPFAM" id="SSF52091">
    <property type="entry name" value="SpoIIaa-like"/>
    <property type="match status" value="1"/>
</dbReference>
<dbReference type="CDD" id="cd07043">
    <property type="entry name" value="STAS_anti-anti-sigma_factors"/>
    <property type="match status" value="1"/>
</dbReference>
<dbReference type="InterPro" id="IPR052746">
    <property type="entry name" value="MlaB_ABC_Transporter"/>
</dbReference>
<evidence type="ECO:0000313" key="3">
    <source>
        <dbReference type="Proteomes" id="UP000324298"/>
    </source>
</evidence>
<dbReference type="RefSeq" id="WP_149309195.1">
    <property type="nucleotide sequence ID" value="NZ_SRSD01000010.1"/>
</dbReference>
<evidence type="ECO:0000313" key="2">
    <source>
        <dbReference type="EMBL" id="KAA0888819.1"/>
    </source>
</evidence>
<dbReference type="EMBL" id="SRSD01000010">
    <property type="protein sequence ID" value="KAA0888819.1"/>
    <property type="molecule type" value="Genomic_DNA"/>
</dbReference>
<dbReference type="InterPro" id="IPR002645">
    <property type="entry name" value="STAS_dom"/>
</dbReference>
<dbReference type="PANTHER" id="PTHR35849">
    <property type="entry name" value="BLR2341 PROTEIN"/>
    <property type="match status" value="1"/>
</dbReference>
<proteinExistence type="predicted"/>
<dbReference type="PANTHER" id="PTHR35849:SF2">
    <property type="entry name" value="BLR2341 PROTEIN"/>
    <property type="match status" value="1"/>
</dbReference>
<dbReference type="Proteomes" id="UP000324298">
    <property type="component" value="Unassembled WGS sequence"/>
</dbReference>
<dbReference type="Pfam" id="PF13466">
    <property type="entry name" value="STAS_2"/>
    <property type="match status" value="1"/>
</dbReference>
<comment type="caution">
    <text evidence="2">The sequence shown here is derived from an EMBL/GenBank/DDBJ whole genome shotgun (WGS) entry which is preliminary data.</text>
</comment>
<dbReference type="OrthoDB" id="5397031at2"/>
<name>A0A5A9X9D9_9BACT</name>
<keyword evidence="3" id="KW-1185">Reference proteome</keyword>
<sequence length="120" mass="12657">MMERKTCDPKRTADASARTLAIDGALTIERSGEFRQAIMDALAGARQVVLDVTQVQEIDIPGLQLICSACKTAAAAGKVFTFAGHLPACLLELKDGIGACQNSPCSHNGNSSCIWFGGMK</sequence>
<dbReference type="InterPro" id="IPR036513">
    <property type="entry name" value="STAS_dom_sf"/>
</dbReference>
<dbReference type="InterPro" id="IPR058548">
    <property type="entry name" value="MlaB-like_STAS"/>
</dbReference>
<feature type="domain" description="STAS" evidence="1">
    <location>
        <begin position="20"/>
        <end position="84"/>
    </location>
</feature>
<dbReference type="Gene3D" id="3.30.750.24">
    <property type="entry name" value="STAS domain"/>
    <property type="match status" value="1"/>
</dbReference>
<gene>
    <name evidence="2" type="ORF">ET418_15685</name>
</gene>